<keyword evidence="5" id="KW-1185">Reference proteome</keyword>
<evidence type="ECO:0000256" key="3">
    <source>
        <dbReference type="SAM" id="SignalP"/>
    </source>
</evidence>
<dbReference type="AlphaFoldDB" id="A0A8J3CB70"/>
<dbReference type="GO" id="GO:0003723">
    <property type="term" value="F:RNA binding"/>
    <property type="evidence" value="ECO:0007669"/>
    <property type="project" value="InterPro"/>
</dbReference>
<dbReference type="InterPro" id="IPR016191">
    <property type="entry name" value="Ribonuclease/ribotoxin"/>
</dbReference>
<dbReference type="Proteomes" id="UP000637578">
    <property type="component" value="Unassembled WGS sequence"/>
</dbReference>
<evidence type="ECO:0000313" key="4">
    <source>
        <dbReference type="EMBL" id="GGM40509.1"/>
    </source>
</evidence>
<dbReference type="EMBL" id="BMMK01000002">
    <property type="protein sequence ID" value="GGM40509.1"/>
    <property type="molecule type" value="Genomic_DNA"/>
</dbReference>
<feature type="chain" id="PRO_5035176808" evidence="3">
    <location>
        <begin position="21"/>
        <end position="141"/>
    </location>
</feature>
<sequence>MLASLFTVLGLLGGSTPGSAAPEVLDQGQTHHAASAAVRAARCGDTSGFRGVALSSLPPEATDTVRLIQRGGPFPYPRDGTVFGNREGLLPGCPGGYYHEYTVKTPGSATRGARRIVTGHRGEYFYTPDHYRSFVLVNIRG</sequence>
<dbReference type="SUPFAM" id="SSF53933">
    <property type="entry name" value="Microbial ribonucleases"/>
    <property type="match status" value="1"/>
</dbReference>
<protein>
    <submittedName>
        <fullName evidence="4">Uncharacterized protein</fullName>
    </submittedName>
</protein>
<proteinExistence type="predicted"/>
<accession>A0A8J3CB70</accession>
<dbReference type="GO" id="GO:0004521">
    <property type="term" value="F:RNA endonuclease activity"/>
    <property type="evidence" value="ECO:0007669"/>
    <property type="project" value="InterPro"/>
</dbReference>
<keyword evidence="2" id="KW-0378">Hydrolase</keyword>
<evidence type="ECO:0000313" key="5">
    <source>
        <dbReference type="Proteomes" id="UP000637578"/>
    </source>
</evidence>
<reference evidence="4" key="2">
    <citation type="submission" date="2020-09" db="EMBL/GenBank/DDBJ databases">
        <authorList>
            <person name="Sun Q."/>
            <person name="Zhou Y."/>
        </authorList>
    </citation>
    <scope>NUCLEOTIDE SEQUENCE</scope>
    <source>
        <strain evidence="4">CGMCC 4.5737</strain>
    </source>
</reference>
<keyword evidence="3" id="KW-0732">Signal</keyword>
<gene>
    <name evidence="4" type="ORF">GCM10012275_09330</name>
</gene>
<dbReference type="InterPro" id="IPR000026">
    <property type="entry name" value="N1-like"/>
</dbReference>
<dbReference type="Pfam" id="PF00545">
    <property type="entry name" value="Ribonuclease"/>
    <property type="match status" value="1"/>
</dbReference>
<keyword evidence="1" id="KW-0540">Nuclease</keyword>
<evidence type="ECO:0000256" key="1">
    <source>
        <dbReference type="ARBA" id="ARBA00022722"/>
    </source>
</evidence>
<feature type="signal peptide" evidence="3">
    <location>
        <begin position="1"/>
        <end position="20"/>
    </location>
</feature>
<organism evidence="4 5">
    <name type="scientific">Longimycelium tulufanense</name>
    <dbReference type="NCBI Taxonomy" id="907463"/>
    <lineage>
        <taxon>Bacteria</taxon>
        <taxon>Bacillati</taxon>
        <taxon>Actinomycetota</taxon>
        <taxon>Actinomycetes</taxon>
        <taxon>Pseudonocardiales</taxon>
        <taxon>Pseudonocardiaceae</taxon>
        <taxon>Longimycelium</taxon>
    </lineage>
</organism>
<name>A0A8J3CB70_9PSEU</name>
<dbReference type="Gene3D" id="3.10.450.30">
    <property type="entry name" value="Microbial ribonucleases"/>
    <property type="match status" value="1"/>
</dbReference>
<reference evidence="4" key="1">
    <citation type="journal article" date="2014" name="Int. J. Syst. Evol. Microbiol.">
        <title>Complete genome sequence of Corynebacterium casei LMG S-19264T (=DSM 44701T), isolated from a smear-ripened cheese.</title>
        <authorList>
            <consortium name="US DOE Joint Genome Institute (JGI-PGF)"/>
            <person name="Walter F."/>
            <person name="Albersmeier A."/>
            <person name="Kalinowski J."/>
            <person name="Ruckert C."/>
        </authorList>
    </citation>
    <scope>NUCLEOTIDE SEQUENCE</scope>
    <source>
        <strain evidence="4">CGMCC 4.5737</strain>
    </source>
</reference>
<comment type="caution">
    <text evidence="4">The sequence shown here is derived from an EMBL/GenBank/DDBJ whole genome shotgun (WGS) entry which is preliminary data.</text>
</comment>
<dbReference type="GO" id="GO:0016787">
    <property type="term" value="F:hydrolase activity"/>
    <property type="evidence" value="ECO:0007669"/>
    <property type="project" value="UniProtKB-KW"/>
</dbReference>
<evidence type="ECO:0000256" key="2">
    <source>
        <dbReference type="ARBA" id="ARBA00022801"/>
    </source>
</evidence>